<organism evidence="2 3">
    <name type="scientific">Lasiodiplodia hormozganensis</name>
    <dbReference type="NCBI Taxonomy" id="869390"/>
    <lineage>
        <taxon>Eukaryota</taxon>
        <taxon>Fungi</taxon>
        <taxon>Dikarya</taxon>
        <taxon>Ascomycota</taxon>
        <taxon>Pezizomycotina</taxon>
        <taxon>Dothideomycetes</taxon>
        <taxon>Dothideomycetes incertae sedis</taxon>
        <taxon>Botryosphaeriales</taxon>
        <taxon>Botryosphaeriaceae</taxon>
        <taxon>Lasiodiplodia</taxon>
    </lineage>
</organism>
<name>A0AA39XTM5_9PEZI</name>
<dbReference type="Proteomes" id="UP001175001">
    <property type="component" value="Unassembled WGS sequence"/>
</dbReference>
<accession>A0AA39XTM5</accession>
<keyword evidence="1" id="KW-0812">Transmembrane</keyword>
<feature type="transmembrane region" description="Helical" evidence="1">
    <location>
        <begin position="160"/>
        <end position="179"/>
    </location>
</feature>
<reference evidence="2" key="1">
    <citation type="submission" date="2023-06" db="EMBL/GenBank/DDBJ databases">
        <title>Multi-omics analyses reveal the molecular pathogenesis toolkit of Lasiodiplodia hormozganensis, a cross-kingdom pathogen.</title>
        <authorList>
            <person name="Felix C."/>
            <person name="Meneses R."/>
            <person name="Goncalves M.F.M."/>
            <person name="Tilleman L."/>
            <person name="Duarte A.S."/>
            <person name="Jorrin-Novo J.V."/>
            <person name="Van De Peer Y."/>
            <person name="Deforce D."/>
            <person name="Van Nieuwerburgh F."/>
            <person name="Esteves A.C."/>
            <person name="Alves A."/>
        </authorList>
    </citation>
    <scope>NUCLEOTIDE SEQUENCE</scope>
    <source>
        <strain evidence="2">CBS 339.90</strain>
    </source>
</reference>
<protein>
    <submittedName>
        <fullName evidence="2">Uncharacterized protein</fullName>
    </submittedName>
</protein>
<evidence type="ECO:0000256" key="1">
    <source>
        <dbReference type="SAM" id="Phobius"/>
    </source>
</evidence>
<evidence type="ECO:0000313" key="2">
    <source>
        <dbReference type="EMBL" id="KAK0640023.1"/>
    </source>
</evidence>
<gene>
    <name evidence="2" type="ORF">DIS24_g9737</name>
</gene>
<comment type="caution">
    <text evidence="2">The sequence shown here is derived from an EMBL/GenBank/DDBJ whole genome shotgun (WGS) entry which is preliminary data.</text>
</comment>
<dbReference type="EMBL" id="JAUJDW010000091">
    <property type="protein sequence ID" value="KAK0640023.1"/>
    <property type="molecule type" value="Genomic_DNA"/>
</dbReference>
<dbReference type="AlphaFoldDB" id="A0AA39XTM5"/>
<keyword evidence="1" id="KW-0472">Membrane</keyword>
<proteinExistence type="predicted"/>
<evidence type="ECO:0000313" key="3">
    <source>
        <dbReference type="Proteomes" id="UP001175001"/>
    </source>
</evidence>
<sequence>MVFLSATAIVAVIRTRFLPLSPFFEMLQVRVVSSSASRIPCGPCYLADIIQDAGQGEHFIVEAASGAYLLVLSRTDAAGHSPWSIDDALQFCTDAIQQSVSSAVCLFDDDSSALKSSSSFISLLSISDRAAASVGSWPAGLSTKKQQTWTGKLQQYRKKLFWLVLALLLVVAVATIAALHPSSPKYWQRYDTRGSLGPRYQLQFDHHNVSAWAARYPSPNDAWFLRIDDQAMVPPELVDADELRYQRWFRARYLEADAVRLRGDYLQEGFLSDPSAIQVPADRAFHMAHCVLAVRRYWLARESGRHVCPRDIDYKHMKHCIDALDMWAFPEGPRRSLPPTMGGGAHGATAEESGVIVDESDDTRLVWRTKVCFD</sequence>
<keyword evidence="1" id="KW-1133">Transmembrane helix</keyword>
<keyword evidence="3" id="KW-1185">Reference proteome</keyword>